<dbReference type="EMBL" id="QFCR01000002">
    <property type="protein sequence ID" value="TNK90947.1"/>
    <property type="molecule type" value="Genomic_DNA"/>
</dbReference>
<dbReference type="RefSeq" id="WP_139571010.1">
    <property type="nucleotide sequence ID" value="NZ_JARBEV010000002.1"/>
</dbReference>
<dbReference type="Proteomes" id="UP000313312">
    <property type="component" value="Unassembled WGS sequence"/>
</dbReference>
<evidence type="ECO:0000313" key="3">
    <source>
        <dbReference type="EMBL" id="TNK90947.1"/>
    </source>
</evidence>
<dbReference type="PANTHER" id="PTHR41328:SF3">
    <property type="entry name" value="PBSX PHAGE TERMINASE SMALL SUBUNIT"/>
    <property type="match status" value="1"/>
</dbReference>
<evidence type="ECO:0000256" key="1">
    <source>
        <dbReference type="ARBA" id="ARBA00022612"/>
    </source>
</evidence>
<dbReference type="InterPro" id="IPR052404">
    <property type="entry name" value="SPP1-like_terminase"/>
</dbReference>
<protein>
    <submittedName>
        <fullName evidence="3">Uncharacterized protein</fullName>
    </submittedName>
</protein>
<accession>A0A5C4TK14</accession>
<dbReference type="PANTHER" id="PTHR41328">
    <property type="entry name" value="TERMINASE SMALL SUBUNIT-RELATED"/>
    <property type="match status" value="1"/>
</dbReference>
<evidence type="ECO:0000313" key="4">
    <source>
        <dbReference type="Proteomes" id="UP000313312"/>
    </source>
</evidence>
<keyword evidence="2" id="KW-0231">Viral genome packaging</keyword>
<name>A0A5C4TK14_FRUSA</name>
<dbReference type="GO" id="GO:0051276">
    <property type="term" value="P:chromosome organization"/>
    <property type="evidence" value="ECO:0007669"/>
    <property type="project" value="InterPro"/>
</dbReference>
<dbReference type="AlphaFoldDB" id="A0A5C4TK14"/>
<reference evidence="3 4" key="1">
    <citation type="submission" date="2018-05" db="EMBL/GenBank/DDBJ databases">
        <title>Lactobacillus sanfranciscensis Ah4 draft denome sequence.</title>
        <authorList>
            <person name="Zhang G."/>
        </authorList>
    </citation>
    <scope>NUCLEOTIDE SEQUENCE [LARGE SCALE GENOMIC DNA]</scope>
    <source>
        <strain evidence="3 4">Ah4</strain>
    </source>
</reference>
<organism evidence="3 4">
    <name type="scientific">Fructilactobacillus sanfranciscensis</name>
    <name type="common">Lactobacillus sanfranciscensis</name>
    <dbReference type="NCBI Taxonomy" id="1625"/>
    <lineage>
        <taxon>Bacteria</taxon>
        <taxon>Bacillati</taxon>
        <taxon>Bacillota</taxon>
        <taxon>Bacilli</taxon>
        <taxon>Lactobacillales</taxon>
        <taxon>Lactobacillaceae</taxon>
        <taxon>Fructilactobacillus</taxon>
    </lineage>
</organism>
<dbReference type="Pfam" id="PF03592">
    <property type="entry name" value="Terminase_2"/>
    <property type="match status" value="1"/>
</dbReference>
<evidence type="ECO:0000256" key="2">
    <source>
        <dbReference type="ARBA" id="ARBA00023219"/>
    </source>
</evidence>
<keyword evidence="1" id="KW-1188">Viral release from host cell</keyword>
<dbReference type="InterPro" id="IPR005335">
    <property type="entry name" value="Terminase_ssu"/>
</dbReference>
<sequence>MTETQKLFCVYYIQSYNATQSYLRAYHCKRSTANVEGSRLLKLDKINKFISKWQIVKFKLNICMITCQKFYLTHYLDNLVSSF</sequence>
<proteinExistence type="predicted"/>
<dbReference type="Gene3D" id="1.10.10.1400">
    <property type="entry name" value="Terminase, small subunit, N-terminal DNA-binding domain, HTH motif"/>
    <property type="match status" value="1"/>
</dbReference>
<dbReference type="InterPro" id="IPR038713">
    <property type="entry name" value="Terminase_Gp1_N_sf"/>
</dbReference>
<comment type="caution">
    <text evidence="3">The sequence shown here is derived from an EMBL/GenBank/DDBJ whole genome shotgun (WGS) entry which is preliminary data.</text>
</comment>
<gene>
    <name evidence="3" type="ORF">DID87_00955</name>
</gene>